<dbReference type="PANTHER" id="PTHR42879">
    <property type="entry name" value="3-OXOACYL-(ACYL-CARRIER-PROTEIN) REDUCTASE"/>
    <property type="match status" value="1"/>
</dbReference>
<dbReference type="PRINTS" id="PR00081">
    <property type="entry name" value="GDHRDH"/>
</dbReference>
<dbReference type="SMART" id="SM00822">
    <property type="entry name" value="PKS_KR"/>
    <property type="match status" value="1"/>
</dbReference>
<dbReference type="NCBIfam" id="NF005594">
    <property type="entry name" value="PRK07326.1"/>
    <property type="match status" value="1"/>
</dbReference>
<dbReference type="InterPro" id="IPR050259">
    <property type="entry name" value="SDR"/>
</dbReference>
<organism evidence="4 5">
    <name type="scientific">Eiseniibacteriota bacterium</name>
    <dbReference type="NCBI Taxonomy" id="2212470"/>
    <lineage>
        <taxon>Bacteria</taxon>
        <taxon>Candidatus Eiseniibacteriota</taxon>
    </lineage>
</organism>
<dbReference type="Proteomes" id="UP000316852">
    <property type="component" value="Unassembled WGS sequence"/>
</dbReference>
<dbReference type="EMBL" id="VBOW01000042">
    <property type="protein sequence ID" value="TMQ58055.1"/>
    <property type="molecule type" value="Genomic_DNA"/>
</dbReference>
<dbReference type="InterPro" id="IPR002347">
    <property type="entry name" value="SDR_fam"/>
</dbReference>
<reference evidence="4 5" key="1">
    <citation type="journal article" date="2019" name="Nat. Microbiol.">
        <title>Mediterranean grassland soil C-N compound turnover is dependent on rainfall and depth, and is mediated by genomically divergent microorganisms.</title>
        <authorList>
            <person name="Diamond S."/>
            <person name="Andeer P.F."/>
            <person name="Li Z."/>
            <person name="Crits-Christoph A."/>
            <person name="Burstein D."/>
            <person name="Anantharaman K."/>
            <person name="Lane K.R."/>
            <person name="Thomas B.C."/>
            <person name="Pan C."/>
            <person name="Northen T.R."/>
            <person name="Banfield J.F."/>
        </authorList>
    </citation>
    <scope>NUCLEOTIDE SEQUENCE [LARGE SCALE GENOMIC DNA]</scope>
    <source>
        <strain evidence="4">WS_6</strain>
    </source>
</reference>
<accession>A0A538T347</accession>
<name>A0A538T347_UNCEI</name>
<evidence type="ECO:0000256" key="1">
    <source>
        <dbReference type="ARBA" id="ARBA00006484"/>
    </source>
</evidence>
<dbReference type="SUPFAM" id="SSF51735">
    <property type="entry name" value="NAD(P)-binding Rossmann-fold domains"/>
    <property type="match status" value="1"/>
</dbReference>
<dbReference type="Gene3D" id="3.40.50.720">
    <property type="entry name" value="NAD(P)-binding Rossmann-like Domain"/>
    <property type="match status" value="1"/>
</dbReference>
<comment type="caution">
    <text evidence="4">The sequence shown here is derived from an EMBL/GenBank/DDBJ whole genome shotgun (WGS) entry which is preliminary data.</text>
</comment>
<dbReference type="PANTHER" id="PTHR42879:SF2">
    <property type="entry name" value="3-OXOACYL-[ACYL-CARRIER-PROTEIN] REDUCTASE FABG"/>
    <property type="match status" value="1"/>
</dbReference>
<dbReference type="PROSITE" id="PS00061">
    <property type="entry name" value="ADH_SHORT"/>
    <property type="match status" value="1"/>
</dbReference>
<dbReference type="InterPro" id="IPR036291">
    <property type="entry name" value="NAD(P)-bd_dom_sf"/>
</dbReference>
<protein>
    <submittedName>
        <fullName evidence="4">SDR family oxidoreductase</fullName>
    </submittedName>
</protein>
<evidence type="ECO:0000256" key="2">
    <source>
        <dbReference type="RuleBase" id="RU000363"/>
    </source>
</evidence>
<dbReference type="InterPro" id="IPR020904">
    <property type="entry name" value="Sc_DH/Rdtase_CS"/>
</dbReference>
<evidence type="ECO:0000259" key="3">
    <source>
        <dbReference type="SMART" id="SM00822"/>
    </source>
</evidence>
<dbReference type="GO" id="GO:0032787">
    <property type="term" value="P:monocarboxylic acid metabolic process"/>
    <property type="evidence" value="ECO:0007669"/>
    <property type="project" value="UniProtKB-ARBA"/>
</dbReference>
<evidence type="ECO:0000313" key="4">
    <source>
        <dbReference type="EMBL" id="TMQ58055.1"/>
    </source>
</evidence>
<dbReference type="FunFam" id="3.40.50.720:FF:000084">
    <property type="entry name" value="Short-chain dehydrogenase reductase"/>
    <property type="match status" value="1"/>
</dbReference>
<dbReference type="Pfam" id="PF00106">
    <property type="entry name" value="adh_short"/>
    <property type="match status" value="1"/>
</dbReference>
<feature type="domain" description="Ketoreductase" evidence="3">
    <location>
        <begin position="9"/>
        <end position="211"/>
    </location>
</feature>
<evidence type="ECO:0000313" key="5">
    <source>
        <dbReference type="Proteomes" id="UP000316852"/>
    </source>
</evidence>
<comment type="similarity">
    <text evidence="1 2">Belongs to the short-chain dehydrogenases/reductases (SDR) family.</text>
</comment>
<proteinExistence type="inferred from homology"/>
<sequence>MNGSGARDKAAVVTGSTKGIGRAVAEGLLEAGARVAISARNADEVAAAAKELERGYPGRVFARPCDVRREDQVAALFTETERAFGGLDILVNNAGIGLFRNLEEMSLEEWNSVIETNLTGVFLCSRAAIPRMRRKGGGYIFNISSLAGKNAFPSATAYNASKFGLNGMSEALMQEVRYDGIKVSYLMPGSVATHFGGTAPGPDDEWKIRPRDIARIVLDLLNQDPRTLPSAVEIRPSRPPRKG</sequence>
<dbReference type="InterPro" id="IPR057326">
    <property type="entry name" value="KR_dom"/>
</dbReference>
<dbReference type="AlphaFoldDB" id="A0A538T347"/>
<dbReference type="PRINTS" id="PR00080">
    <property type="entry name" value="SDRFAMILY"/>
</dbReference>
<gene>
    <name evidence="4" type="ORF">E6K76_09110</name>
</gene>